<dbReference type="AlphaFoldDB" id="A0A6V7HF64"/>
<dbReference type="OrthoDB" id="521617at2759"/>
<dbReference type="InterPro" id="IPR032084">
    <property type="entry name" value="DUF4812"/>
</dbReference>
<accession>A0A6V7HF64</accession>
<evidence type="ECO:0000313" key="3">
    <source>
        <dbReference type="EMBL" id="CAD1477315.1"/>
    </source>
</evidence>
<dbReference type="EMBL" id="CAJDYZ010009952">
    <property type="protein sequence ID" value="CAD1477315.1"/>
    <property type="molecule type" value="Genomic_DNA"/>
</dbReference>
<keyword evidence="4" id="KW-1185">Reference proteome</keyword>
<protein>
    <recommendedName>
        <fullName evidence="2">DUF4812 domain-containing protein</fullName>
    </recommendedName>
</protein>
<dbReference type="Proteomes" id="UP000752696">
    <property type="component" value="Unassembled WGS sequence"/>
</dbReference>
<feature type="region of interest" description="Disordered" evidence="1">
    <location>
        <begin position="284"/>
        <end position="312"/>
    </location>
</feature>
<evidence type="ECO:0000256" key="1">
    <source>
        <dbReference type="SAM" id="MobiDB-lite"/>
    </source>
</evidence>
<proteinExistence type="predicted"/>
<feature type="compositionally biased region" description="Polar residues" evidence="1">
    <location>
        <begin position="301"/>
        <end position="312"/>
    </location>
</feature>
<comment type="caution">
    <text evidence="3">The sequence shown here is derived from an EMBL/GenBank/DDBJ whole genome shotgun (WGS) entry which is preliminary data.</text>
</comment>
<evidence type="ECO:0000259" key="2">
    <source>
        <dbReference type="Pfam" id="PF16071"/>
    </source>
</evidence>
<organism evidence="3 4">
    <name type="scientific">Heterotrigona itama</name>
    <dbReference type="NCBI Taxonomy" id="395501"/>
    <lineage>
        <taxon>Eukaryota</taxon>
        <taxon>Metazoa</taxon>
        <taxon>Ecdysozoa</taxon>
        <taxon>Arthropoda</taxon>
        <taxon>Hexapoda</taxon>
        <taxon>Insecta</taxon>
        <taxon>Pterygota</taxon>
        <taxon>Neoptera</taxon>
        <taxon>Endopterygota</taxon>
        <taxon>Hymenoptera</taxon>
        <taxon>Apocrita</taxon>
        <taxon>Aculeata</taxon>
        <taxon>Apoidea</taxon>
        <taxon>Anthophila</taxon>
        <taxon>Apidae</taxon>
        <taxon>Heterotrigona</taxon>
    </lineage>
</organism>
<dbReference type="Pfam" id="PF16071">
    <property type="entry name" value="DUF4812"/>
    <property type="match status" value="1"/>
</dbReference>
<evidence type="ECO:0000313" key="4">
    <source>
        <dbReference type="Proteomes" id="UP000752696"/>
    </source>
</evidence>
<feature type="domain" description="DUF4812" evidence="2">
    <location>
        <begin position="302"/>
        <end position="356"/>
    </location>
</feature>
<sequence length="360" mass="40164">MKSQKCCVHCPGKLITSESESHACCQPRYVSGNLRISSLDKNVSDGCRGRDVEGDPPQPLPENRSACYDQFAIAKKLHAENLEHQPLPDRVDDSVFKNVESQESRRDAVASSKCCRHCKHEMEDHSTSLAKRYGPVLGCKKPKTKMDLAICWETPLNPVYEPSRPTHIDGSEGGLAPAIFTLVQHGTSSGTSRCDKSCKCGRRHCKLQGDSNRSRNENKKADNKSSRCCCDCLCKSLNAMKVSKQVQVEERPTAGHFRKCVACKSRTRNTREDPRLIKSAVGLALGTEKPGTGHQRGESKATISKPKSPSTRKSFCIDTLTPPFSVANGCRDAGFPEHWRLMSVYQQSYRNPYRRRVYRC</sequence>
<gene>
    <name evidence="3" type="ORF">MHI_LOCUS721356</name>
</gene>
<reference evidence="3" key="1">
    <citation type="submission" date="2020-07" db="EMBL/GenBank/DDBJ databases">
        <authorList>
            <person name="Nazaruddin N."/>
        </authorList>
    </citation>
    <scope>NUCLEOTIDE SEQUENCE</scope>
</reference>
<name>A0A6V7HF64_9HYME</name>